<sequence length="381" mass="42006">MTKSNIMAPLKSLDDVESGFPETTGSDDIHIIINARLTPAPAQDAKSNLSKAKGNLSKQLIQDSQHTIQLLEGQRLTKRRKLAWASVLIDYSALILPKHYNTNQKLNFWEINAQSLSGPPGTGKSTNCAAIALACALANYVVTWIHLSNHNFPECVRLDGLQKKTCFVHKSGLDDNDLDSFVNDVPIRKPMLSFSMVLLQLTAKKKDFTDTGAERIRNQGIKGDVLLGVREHIVMSWTLSQYFNAIQNINFFILVKCHLDVSQDTIQNKSTDDDVDPKKACVKAKHYFAGGSARMMFNYSTAEVVGILESAVQASDIESIAAGVMGHRKLGAMNRLLCRYDGQTTSIISEYIASAIAIFGGVPYDQEILCSFLQFIKCSNG</sequence>
<dbReference type="OrthoDB" id="10673786at2759"/>
<name>A0A1V9YUK4_9STRA</name>
<accession>A0A1V9YUK4</accession>
<comment type="caution">
    <text evidence="1">The sequence shown here is derived from an EMBL/GenBank/DDBJ whole genome shotgun (WGS) entry which is preliminary data.</text>
</comment>
<dbReference type="SUPFAM" id="SSF52540">
    <property type="entry name" value="P-loop containing nucleoside triphosphate hydrolases"/>
    <property type="match status" value="1"/>
</dbReference>
<dbReference type="AlphaFoldDB" id="A0A1V9YUK4"/>
<proteinExistence type="predicted"/>
<gene>
    <name evidence="1" type="ORF">THRCLA_22687</name>
</gene>
<dbReference type="InterPro" id="IPR027417">
    <property type="entry name" value="P-loop_NTPase"/>
</dbReference>
<evidence type="ECO:0008006" key="3">
    <source>
        <dbReference type="Google" id="ProtNLM"/>
    </source>
</evidence>
<reference evidence="1 2" key="1">
    <citation type="journal article" date="2014" name="Genome Biol. Evol.">
        <title>The secreted proteins of Achlya hypogyna and Thraustotheca clavata identify the ancestral oomycete secretome and reveal gene acquisitions by horizontal gene transfer.</title>
        <authorList>
            <person name="Misner I."/>
            <person name="Blouin N."/>
            <person name="Leonard G."/>
            <person name="Richards T.A."/>
            <person name="Lane C.E."/>
        </authorList>
    </citation>
    <scope>NUCLEOTIDE SEQUENCE [LARGE SCALE GENOMIC DNA]</scope>
    <source>
        <strain evidence="1 2">ATCC 34112</strain>
    </source>
</reference>
<dbReference type="EMBL" id="JNBS01002736">
    <property type="protein sequence ID" value="OQR89475.1"/>
    <property type="molecule type" value="Genomic_DNA"/>
</dbReference>
<evidence type="ECO:0000313" key="1">
    <source>
        <dbReference type="EMBL" id="OQR89475.1"/>
    </source>
</evidence>
<organism evidence="1 2">
    <name type="scientific">Thraustotheca clavata</name>
    <dbReference type="NCBI Taxonomy" id="74557"/>
    <lineage>
        <taxon>Eukaryota</taxon>
        <taxon>Sar</taxon>
        <taxon>Stramenopiles</taxon>
        <taxon>Oomycota</taxon>
        <taxon>Saprolegniomycetes</taxon>
        <taxon>Saprolegniales</taxon>
        <taxon>Achlyaceae</taxon>
        <taxon>Thraustotheca</taxon>
    </lineage>
</organism>
<evidence type="ECO:0000313" key="2">
    <source>
        <dbReference type="Proteomes" id="UP000243217"/>
    </source>
</evidence>
<dbReference type="Proteomes" id="UP000243217">
    <property type="component" value="Unassembled WGS sequence"/>
</dbReference>
<keyword evidence="2" id="KW-1185">Reference proteome</keyword>
<protein>
    <recommendedName>
        <fullName evidence="3">Crinkler (CRN) family protein</fullName>
    </recommendedName>
</protein>